<evidence type="ECO:0000256" key="7">
    <source>
        <dbReference type="SAM" id="MobiDB-lite"/>
    </source>
</evidence>
<organism evidence="9 10">
    <name type="scientific">Coemansia interrupta</name>
    <dbReference type="NCBI Taxonomy" id="1126814"/>
    <lineage>
        <taxon>Eukaryota</taxon>
        <taxon>Fungi</taxon>
        <taxon>Fungi incertae sedis</taxon>
        <taxon>Zoopagomycota</taxon>
        <taxon>Kickxellomycotina</taxon>
        <taxon>Kickxellomycetes</taxon>
        <taxon>Kickxellales</taxon>
        <taxon>Kickxellaceae</taxon>
        <taxon>Coemansia</taxon>
    </lineage>
</organism>
<dbReference type="Pfam" id="PF00067">
    <property type="entry name" value="p450"/>
    <property type="match status" value="1"/>
</dbReference>
<comment type="cofactor">
    <cofactor evidence="1 5">
        <name>heme</name>
        <dbReference type="ChEBI" id="CHEBI:30413"/>
    </cofactor>
</comment>
<evidence type="ECO:0000313" key="10">
    <source>
        <dbReference type="Proteomes" id="UP001140172"/>
    </source>
</evidence>
<evidence type="ECO:0000256" key="2">
    <source>
        <dbReference type="ARBA" id="ARBA00010617"/>
    </source>
</evidence>
<keyword evidence="8" id="KW-0812">Transmembrane</keyword>
<comment type="caution">
    <text evidence="9">The sequence shown here is derived from an EMBL/GenBank/DDBJ whole genome shotgun (WGS) entry which is preliminary data.</text>
</comment>
<feature type="binding site" description="axial binding residue" evidence="5">
    <location>
        <position position="460"/>
    </location>
    <ligand>
        <name>heme</name>
        <dbReference type="ChEBI" id="CHEBI:30413"/>
    </ligand>
    <ligandPart>
        <name>Fe</name>
        <dbReference type="ChEBI" id="CHEBI:18248"/>
    </ligandPart>
</feature>
<dbReference type="PRINTS" id="PR00385">
    <property type="entry name" value="P450"/>
</dbReference>
<evidence type="ECO:0000256" key="5">
    <source>
        <dbReference type="PIRSR" id="PIRSR602401-1"/>
    </source>
</evidence>
<dbReference type="GO" id="GO:0005506">
    <property type="term" value="F:iron ion binding"/>
    <property type="evidence" value="ECO:0007669"/>
    <property type="project" value="InterPro"/>
</dbReference>
<keyword evidence="6" id="KW-0503">Monooxygenase</keyword>
<evidence type="ECO:0000256" key="3">
    <source>
        <dbReference type="ARBA" id="ARBA00022723"/>
    </source>
</evidence>
<dbReference type="PROSITE" id="PS00086">
    <property type="entry name" value="CYTOCHROME_P450"/>
    <property type="match status" value="1"/>
</dbReference>
<dbReference type="InterPro" id="IPR017972">
    <property type="entry name" value="Cyt_P450_CS"/>
</dbReference>
<dbReference type="InterPro" id="IPR036396">
    <property type="entry name" value="Cyt_P450_sf"/>
</dbReference>
<evidence type="ECO:0000313" key="9">
    <source>
        <dbReference type="EMBL" id="KAJ2778032.1"/>
    </source>
</evidence>
<feature type="transmembrane region" description="Helical" evidence="8">
    <location>
        <begin position="24"/>
        <end position="46"/>
    </location>
</feature>
<evidence type="ECO:0000256" key="8">
    <source>
        <dbReference type="SAM" id="Phobius"/>
    </source>
</evidence>
<dbReference type="PRINTS" id="PR00463">
    <property type="entry name" value="EP450I"/>
</dbReference>
<gene>
    <name evidence="9" type="ORF">GGI15_004306</name>
</gene>
<keyword evidence="8" id="KW-1133">Transmembrane helix</keyword>
<keyword evidence="10" id="KW-1185">Reference proteome</keyword>
<dbReference type="InterPro" id="IPR002401">
    <property type="entry name" value="Cyt_P450_E_grp-I"/>
</dbReference>
<accession>A0A9W8LE92</accession>
<dbReference type="InterPro" id="IPR001128">
    <property type="entry name" value="Cyt_P450"/>
</dbReference>
<proteinExistence type="inferred from homology"/>
<keyword evidence="3 5" id="KW-0479">Metal-binding</keyword>
<keyword evidence="6" id="KW-0560">Oxidoreductase</keyword>
<dbReference type="AlphaFoldDB" id="A0A9W8LE92"/>
<keyword evidence="4 5" id="KW-0408">Iron</keyword>
<dbReference type="GO" id="GO:0020037">
    <property type="term" value="F:heme binding"/>
    <property type="evidence" value="ECO:0007669"/>
    <property type="project" value="InterPro"/>
</dbReference>
<dbReference type="OrthoDB" id="1470350at2759"/>
<comment type="similarity">
    <text evidence="2 6">Belongs to the cytochrome P450 family.</text>
</comment>
<dbReference type="InterPro" id="IPR050121">
    <property type="entry name" value="Cytochrome_P450_monoxygenase"/>
</dbReference>
<evidence type="ECO:0000256" key="6">
    <source>
        <dbReference type="RuleBase" id="RU000461"/>
    </source>
</evidence>
<protein>
    <recommendedName>
        <fullName evidence="11">Cytochrome P450</fullName>
    </recommendedName>
</protein>
<evidence type="ECO:0000256" key="4">
    <source>
        <dbReference type="ARBA" id="ARBA00023004"/>
    </source>
</evidence>
<sequence>MNGAGGNSTRLLFDDDDDFNTPTYLASIMYSLAALTAVLLAFKLLYERWITPLSHVPGRFLHSVSSIPMRYNMIRGSLPHFLLSLHQQYGPIVRIAPQRVSIADPAMLKHVLGSHTFAKPPSYDMPSSLEPNTFSTRDGELSDQRRRQIGPGFSHRHLAQMEEAIAQCAVFNLRDVLARDGRRAFQYNRGFSLIALDIIGSLGFGCDFDALRSGGHQMVGHLQKIRIFNYLTMAFPWLKKLPNLLGRRMGTLYALIDFAHDAIDRRRRRNSKLSEQSAEEPKQPDLLQMMLDVGRSEGDRRQTMTDAQMVSETILNLLAGVDTTSVGLTWTLALLLHNPRVMQRLVAEIRTEFPPSADPASFINYEACKRLPYLTAVINESLRIMSPTPGMLPRLAPRGGLRLAGYVLPQGTWLCCSIGAVHMNPKYFPDPEEFSPDRFLTEKSDAKQNLLAFSTGVRACLGRNLALFEMHLAIANLLRDYDLALPKDAAVAAEHLSGVLPTIPRRYMMTNNPSNPDRDCRVMVTKVLA</sequence>
<evidence type="ECO:0000256" key="1">
    <source>
        <dbReference type="ARBA" id="ARBA00001971"/>
    </source>
</evidence>
<dbReference type="EMBL" id="JANBUM010000373">
    <property type="protein sequence ID" value="KAJ2778032.1"/>
    <property type="molecule type" value="Genomic_DNA"/>
</dbReference>
<dbReference type="PANTHER" id="PTHR24305:SF166">
    <property type="entry name" value="CYTOCHROME P450 12A4, MITOCHONDRIAL-RELATED"/>
    <property type="match status" value="1"/>
</dbReference>
<dbReference type="Gene3D" id="1.10.630.10">
    <property type="entry name" value="Cytochrome P450"/>
    <property type="match status" value="1"/>
</dbReference>
<dbReference type="Proteomes" id="UP001140172">
    <property type="component" value="Unassembled WGS sequence"/>
</dbReference>
<dbReference type="GO" id="GO:0016705">
    <property type="term" value="F:oxidoreductase activity, acting on paired donors, with incorporation or reduction of molecular oxygen"/>
    <property type="evidence" value="ECO:0007669"/>
    <property type="project" value="InterPro"/>
</dbReference>
<feature type="region of interest" description="Disordered" evidence="7">
    <location>
        <begin position="122"/>
        <end position="142"/>
    </location>
</feature>
<dbReference type="GO" id="GO:0004497">
    <property type="term" value="F:monooxygenase activity"/>
    <property type="evidence" value="ECO:0007669"/>
    <property type="project" value="UniProtKB-KW"/>
</dbReference>
<reference evidence="9" key="1">
    <citation type="submission" date="2022-07" db="EMBL/GenBank/DDBJ databases">
        <title>Phylogenomic reconstructions and comparative analyses of Kickxellomycotina fungi.</title>
        <authorList>
            <person name="Reynolds N.K."/>
            <person name="Stajich J.E."/>
            <person name="Barry K."/>
            <person name="Grigoriev I.V."/>
            <person name="Crous P."/>
            <person name="Smith M.E."/>
        </authorList>
    </citation>
    <scope>NUCLEOTIDE SEQUENCE</scope>
    <source>
        <strain evidence="9">BCRC 34489</strain>
    </source>
</reference>
<keyword evidence="5 6" id="KW-0349">Heme</keyword>
<dbReference type="SUPFAM" id="SSF48264">
    <property type="entry name" value="Cytochrome P450"/>
    <property type="match status" value="1"/>
</dbReference>
<evidence type="ECO:0008006" key="11">
    <source>
        <dbReference type="Google" id="ProtNLM"/>
    </source>
</evidence>
<name>A0A9W8LE92_9FUNG</name>
<keyword evidence="8" id="KW-0472">Membrane</keyword>
<dbReference type="PANTHER" id="PTHR24305">
    <property type="entry name" value="CYTOCHROME P450"/>
    <property type="match status" value="1"/>
</dbReference>